<evidence type="ECO:0000256" key="1">
    <source>
        <dbReference type="SAM" id="MobiDB-lite"/>
    </source>
</evidence>
<dbReference type="AlphaFoldDB" id="A0A2A9D207"/>
<dbReference type="OrthoDB" id="9799092at2"/>
<dbReference type="Proteomes" id="UP000224915">
    <property type="component" value="Unassembled WGS sequence"/>
</dbReference>
<gene>
    <name evidence="2" type="ORF">ATL40_1465</name>
</gene>
<evidence type="ECO:0000313" key="3">
    <source>
        <dbReference type="Proteomes" id="UP000224915"/>
    </source>
</evidence>
<dbReference type="RefSeq" id="WP_098468948.1">
    <property type="nucleotide sequence ID" value="NZ_PDJD01000001.1"/>
</dbReference>
<comment type="caution">
    <text evidence="2">The sequence shown here is derived from an EMBL/GenBank/DDBJ whole genome shotgun (WGS) entry which is preliminary data.</text>
</comment>
<proteinExistence type="predicted"/>
<feature type="compositionally biased region" description="Low complexity" evidence="1">
    <location>
        <begin position="161"/>
        <end position="170"/>
    </location>
</feature>
<name>A0A2A9D207_9MICO</name>
<reference evidence="2 3" key="1">
    <citation type="submission" date="2017-10" db="EMBL/GenBank/DDBJ databases">
        <title>Sequencing the genomes of 1000 actinobacteria strains.</title>
        <authorList>
            <person name="Klenk H.-P."/>
        </authorList>
    </citation>
    <scope>NUCLEOTIDE SEQUENCE [LARGE SCALE GENOMIC DNA]</scope>
    <source>
        <strain evidence="2 3">DSM 21801</strain>
    </source>
</reference>
<keyword evidence="3" id="KW-1185">Reference proteome</keyword>
<feature type="region of interest" description="Disordered" evidence="1">
    <location>
        <begin position="161"/>
        <end position="196"/>
    </location>
</feature>
<evidence type="ECO:0000313" key="2">
    <source>
        <dbReference type="EMBL" id="PFG19889.1"/>
    </source>
</evidence>
<dbReference type="EMBL" id="PDJD01000001">
    <property type="protein sequence ID" value="PFG19889.1"/>
    <property type="molecule type" value="Genomic_DNA"/>
</dbReference>
<sequence>MSEVLIRCPEHGVISVPSPVYGPGAAVAFQDSATQCWCGRSVPILDGQYTWPAQEGKPIRFVPTRAEAERLRKVLTWAQEHRGDPRIPEETIARRLEEAIEADAPALARAVDWVKADARKDPVKWVGLLLTILGVVLSMLPGDGIDQETLEQAIQDAAEAAVEEYAAREAPASDDAVQPDSGSSQRAQPPGLREME</sequence>
<protein>
    <submittedName>
        <fullName evidence="2">Uncharacterized protein</fullName>
    </submittedName>
</protein>
<accession>A0A2A9D207</accession>
<organism evidence="2 3">
    <name type="scientific">Serinibacter salmoneus</name>
    <dbReference type="NCBI Taxonomy" id="556530"/>
    <lineage>
        <taxon>Bacteria</taxon>
        <taxon>Bacillati</taxon>
        <taxon>Actinomycetota</taxon>
        <taxon>Actinomycetes</taxon>
        <taxon>Micrococcales</taxon>
        <taxon>Beutenbergiaceae</taxon>
        <taxon>Serinibacter</taxon>
    </lineage>
</organism>